<dbReference type="PANTHER" id="PTHR33198:SF19">
    <property type="entry name" value="CCHC-TYPE DOMAIN-CONTAINING PROTEIN"/>
    <property type="match status" value="1"/>
</dbReference>
<reference evidence="2" key="1">
    <citation type="submission" date="2015-11" db="EMBL/GenBank/DDBJ databases">
        <title>De novo transcriptome assembly of four potential Pierce s Disease insect vectors from Arizona vineyards.</title>
        <authorList>
            <person name="Tassone E.E."/>
        </authorList>
    </citation>
    <scope>NUCLEOTIDE SEQUENCE</scope>
</reference>
<accession>A0A1B6H5B3</accession>
<feature type="non-terminal residue" evidence="2">
    <location>
        <position position="209"/>
    </location>
</feature>
<protein>
    <submittedName>
        <fullName evidence="2">Uncharacterized protein</fullName>
    </submittedName>
</protein>
<dbReference type="EMBL" id="GECU01008888">
    <property type="protein sequence ID" value="JAS98818.1"/>
    <property type="molecule type" value="Transcribed_RNA"/>
</dbReference>
<feature type="region of interest" description="Disordered" evidence="1">
    <location>
        <begin position="186"/>
        <end position="209"/>
    </location>
</feature>
<feature type="compositionally biased region" description="Acidic residues" evidence="1">
    <location>
        <begin position="190"/>
        <end position="209"/>
    </location>
</feature>
<name>A0A1B6H5B3_9HEMI</name>
<sequence>MEFLKPESLKLEGDLSENFKFFSDEIDFYFTVTETDQLPRKAQVDLLRELMGPESWNLYRSLSRHIEGDETNLEEETVESILSTLQTHCVPHKCTIMDIFNFLLRKQGWEETFEDFFADLKHLVKLCDFGDQETKLLQYQVVMGVYSTSLQTRLLQKDLSLEETIKIATSKNIDVDTTIEDGYTTVSGDISEENQSPDDPEFVYESEKD</sequence>
<evidence type="ECO:0000313" key="3">
    <source>
        <dbReference type="EMBL" id="JAS98818.1"/>
    </source>
</evidence>
<evidence type="ECO:0000313" key="2">
    <source>
        <dbReference type="EMBL" id="JAS69885.1"/>
    </source>
</evidence>
<gene>
    <name evidence="2" type="ORF">g.2577</name>
    <name evidence="3" type="ORF">g.2578</name>
</gene>
<dbReference type="PANTHER" id="PTHR33198">
    <property type="entry name" value="ANK_REP_REGION DOMAIN-CONTAINING PROTEIN-RELATED"/>
    <property type="match status" value="1"/>
</dbReference>
<proteinExistence type="predicted"/>
<dbReference type="EMBL" id="GECU01037821">
    <property type="protein sequence ID" value="JAS69885.1"/>
    <property type="molecule type" value="Transcribed_RNA"/>
</dbReference>
<evidence type="ECO:0000256" key="1">
    <source>
        <dbReference type="SAM" id="MobiDB-lite"/>
    </source>
</evidence>
<organism evidence="2">
    <name type="scientific">Homalodisca liturata</name>
    <dbReference type="NCBI Taxonomy" id="320908"/>
    <lineage>
        <taxon>Eukaryota</taxon>
        <taxon>Metazoa</taxon>
        <taxon>Ecdysozoa</taxon>
        <taxon>Arthropoda</taxon>
        <taxon>Hexapoda</taxon>
        <taxon>Insecta</taxon>
        <taxon>Pterygota</taxon>
        <taxon>Neoptera</taxon>
        <taxon>Paraneoptera</taxon>
        <taxon>Hemiptera</taxon>
        <taxon>Auchenorrhyncha</taxon>
        <taxon>Membracoidea</taxon>
        <taxon>Cicadellidae</taxon>
        <taxon>Cicadellinae</taxon>
        <taxon>Proconiini</taxon>
        <taxon>Homalodisca</taxon>
    </lineage>
</organism>
<dbReference type="AlphaFoldDB" id="A0A1B6H5B3"/>